<evidence type="ECO:0000256" key="1">
    <source>
        <dbReference type="SAM" id="Coils"/>
    </source>
</evidence>
<dbReference type="EnsemblPlants" id="OMERI02G22780.1">
    <property type="protein sequence ID" value="OMERI02G22780.1"/>
    <property type="gene ID" value="OMERI02G22780"/>
</dbReference>
<accession>A0A0E0CN13</accession>
<keyword evidence="4" id="KW-1185">Reference proteome</keyword>
<proteinExistence type="predicted"/>
<keyword evidence="2" id="KW-1133">Transmembrane helix</keyword>
<dbReference type="HOGENOM" id="CLU_824827_0_0_1"/>
<sequence>MRVAAPAPPAAVVVPVPRHRHRAAGMGRLAPMPLPHFIPPENPNLAPPTSCVRIGDQPHAPATREPSPLPCHRCPVNYERIEESATSLASNSQVLSVASSYSRPSPMCKVFGRPSGHGGRTRAPGGRLFEMASSSSSSLHSQSSACPELPLIPCDMCNKKLSELASGQPESKGRKFYRCNAGCDFFRWQARYAVMLIRRGDATNGNQFNHFLMTALDDHSQGLESQSSTIKNMKKELECTKQELERTKQKLHNLEEFMKQELHDLKAAMVQNEQTKTSMASAMDLMKGDLQKLKGSGSKPRTLGMCSLGLLLLATLIGWFIMGLNGEEAFRQLMLSP</sequence>
<dbReference type="AlphaFoldDB" id="A0A0E0CN13"/>
<keyword evidence="2" id="KW-0812">Transmembrane</keyword>
<evidence type="ECO:0000256" key="2">
    <source>
        <dbReference type="SAM" id="Phobius"/>
    </source>
</evidence>
<dbReference type="Gramene" id="OMERI02G22780.1">
    <property type="protein sequence ID" value="OMERI02G22780.1"/>
    <property type="gene ID" value="OMERI02G22780"/>
</dbReference>
<evidence type="ECO:0000313" key="4">
    <source>
        <dbReference type="Proteomes" id="UP000008021"/>
    </source>
</evidence>
<keyword evidence="2" id="KW-0472">Membrane</keyword>
<name>A0A0E0CN13_9ORYZ</name>
<feature type="coiled-coil region" evidence="1">
    <location>
        <begin position="223"/>
        <end position="264"/>
    </location>
</feature>
<feature type="transmembrane region" description="Helical" evidence="2">
    <location>
        <begin position="302"/>
        <end position="322"/>
    </location>
</feature>
<evidence type="ECO:0000313" key="3">
    <source>
        <dbReference type="EnsemblPlants" id="OMERI02G22780.1"/>
    </source>
</evidence>
<keyword evidence="1" id="KW-0175">Coiled coil</keyword>
<dbReference type="Proteomes" id="UP000008021">
    <property type="component" value="Chromosome 2"/>
</dbReference>
<reference evidence="3" key="1">
    <citation type="submission" date="2015-04" db="UniProtKB">
        <authorList>
            <consortium name="EnsemblPlants"/>
        </authorList>
    </citation>
    <scope>IDENTIFICATION</scope>
</reference>
<organism evidence="3">
    <name type="scientific">Oryza meridionalis</name>
    <dbReference type="NCBI Taxonomy" id="40149"/>
    <lineage>
        <taxon>Eukaryota</taxon>
        <taxon>Viridiplantae</taxon>
        <taxon>Streptophyta</taxon>
        <taxon>Embryophyta</taxon>
        <taxon>Tracheophyta</taxon>
        <taxon>Spermatophyta</taxon>
        <taxon>Magnoliopsida</taxon>
        <taxon>Liliopsida</taxon>
        <taxon>Poales</taxon>
        <taxon>Poaceae</taxon>
        <taxon>BOP clade</taxon>
        <taxon>Oryzoideae</taxon>
        <taxon>Oryzeae</taxon>
        <taxon>Oryzinae</taxon>
        <taxon>Oryza</taxon>
    </lineage>
</organism>
<reference evidence="3" key="2">
    <citation type="submission" date="2018-05" db="EMBL/GenBank/DDBJ databases">
        <title>OmerRS3 (Oryza meridionalis Reference Sequence Version 3).</title>
        <authorList>
            <person name="Zhang J."/>
            <person name="Kudrna D."/>
            <person name="Lee S."/>
            <person name="Talag J."/>
            <person name="Welchert J."/>
            <person name="Wing R.A."/>
        </authorList>
    </citation>
    <scope>NUCLEOTIDE SEQUENCE [LARGE SCALE GENOMIC DNA]</scope>
    <source>
        <strain evidence="3">cv. OR44</strain>
    </source>
</reference>
<protein>
    <submittedName>
        <fullName evidence="3">Uncharacterized protein</fullName>
    </submittedName>
</protein>